<evidence type="ECO:0000313" key="2">
    <source>
        <dbReference type="Proteomes" id="UP001165960"/>
    </source>
</evidence>
<sequence length="83" mass="9374">MAFLRWCIAPQKTVVDGLQFKSYALSAPSVWTIDPEMYEHLKPTKRAHKENTEMPAQLVAPKMAKPAKAAGKKETQEGNLKKY</sequence>
<organism evidence="1 2">
    <name type="scientific">Entomophthora muscae</name>
    <dbReference type="NCBI Taxonomy" id="34485"/>
    <lineage>
        <taxon>Eukaryota</taxon>
        <taxon>Fungi</taxon>
        <taxon>Fungi incertae sedis</taxon>
        <taxon>Zoopagomycota</taxon>
        <taxon>Entomophthoromycotina</taxon>
        <taxon>Entomophthoromycetes</taxon>
        <taxon>Entomophthorales</taxon>
        <taxon>Entomophthoraceae</taxon>
        <taxon>Entomophthora</taxon>
    </lineage>
</organism>
<protein>
    <submittedName>
        <fullName evidence="1">Uncharacterized protein</fullName>
    </submittedName>
</protein>
<name>A0ACC2SGM7_9FUNG</name>
<gene>
    <name evidence="1" type="ORF">DSO57_1019859</name>
</gene>
<dbReference type="Proteomes" id="UP001165960">
    <property type="component" value="Unassembled WGS sequence"/>
</dbReference>
<evidence type="ECO:0000313" key="1">
    <source>
        <dbReference type="EMBL" id="KAJ9061516.1"/>
    </source>
</evidence>
<keyword evidence="2" id="KW-1185">Reference proteome</keyword>
<dbReference type="EMBL" id="QTSX02005061">
    <property type="protein sequence ID" value="KAJ9061516.1"/>
    <property type="molecule type" value="Genomic_DNA"/>
</dbReference>
<comment type="caution">
    <text evidence="1">The sequence shown here is derived from an EMBL/GenBank/DDBJ whole genome shotgun (WGS) entry which is preliminary data.</text>
</comment>
<accession>A0ACC2SGM7</accession>
<reference evidence="1" key="1">
    <citation type="submission" date="2022-04" db="EMBL/GenBank/DDBJ databases">
        <title>Genome of the entomopathogenic fungus Entomophthora muscae.</title>
        <authorList>
            <person name="Elya C."/>
            <person name="Lovett B.R."/>
            <person name="Lee E."/>
            <person name="Macias A.M."/>
            <person name="Hajek A.E."/>
            <person name="De Bivort B.L."/>
            <person name="Kasson M.T."/>
            <person name="De Fine Licht H.H."/>
            <person name="Stajich J.E."/>
        </authorList>
    </citation>
    <scope>NUCLEOTIDE SEQUENCE</scope>
    <source>
        <strain evidence="1">Berkeley</strain>
    </source>
</reference>
<proteinExistence type="predicted"/>